<dbReference type="Gene3D" id="2.60.40.2030">
    <property type="match status" value="1"/>
</dbReference>
<proteinExistence type="predicted"/>
<dbReference type="InterPro" id="IPR038081">
    <property type="entry name" value="CalX-like_sf"/>
</dbReference>
<evidence type="ECO:0000256" key="2">
    <source>
        <dbReference type="ARBA" id="ARBA00022737"/>
    </source>
</evidence>
<dbReference type="Gene3D" id="2.60.120.290">
    <property type="entry name" value="Spermadhesin, CUB domain"/>
    <property type="match status" value="1"/>
</dbReference>
<feature type="domain" description="Calx-beta" evidence="5">
    <location>
        <begin position="579"/>
        <end position="654"/>
    </location>
</feature>
<gene>
    <name evidence="6" type="ORF">FRY97_12695</name>
</gene>
<dbReference type="InterPro" id="IPR026341">
    <property type="entry name" value="T9SS_type_B"/>
</dbReference>
<keyword evidence="2" id="KW-0677">Repeat</keyword>
<dbReference type="SUPFAM" id="SSF141072">
    <property type="entry name" value="CalX-like"/>
    <property type="match status" value="1"/>
</dbReference>
<protein>
    <submittedName>
        <fullName evidence="6">T9SS type B sorting domain-containing protein</fullName>
    </submittedName>
</protein>
<keyword evidence="7" id="KW-1185">Reference proteome</keyword>
<evidence type="ECO:0000256" key="4">
    <source>
        <dbReference type="SAM" id="SignalP"/>
    </source>
</evidence>
<dbReference type="NCBIfam" id="NF038133">
    <property type="entry name" value="choice_anch_L"/>
    <property type="match status" value="1"/>
</dbReference>
<feature type="chain" id="PRO_5022662861" evidence="4">
    <location>
        <begin position="20"/>
        <end position="1508"/>
    </location>
</feature>
<dbReference type="GO" id="GO:0007154">
    <property type="term" value="P:cell communication"/>
    <property type="evidence" value="ECO:0007669"/>
    <property type="project" value="InterPro"/>
</dbReference>
<evidence type="ECO:0000313" key="6">
    <source>
        <dbReference type="EMBL" id="TXB62701.1"/>
    </source>
</evidence>
<dbReference type="Pfam" id="PF13585">
    <property type="entry name" value="CHU_C"/>
    <property type="match status" value="1"/>
</dbReference>
<dbReference type="SUPFAM" id="SSF49854">
    <property type="entry name" value="Spermadhesin, CUB domain"/>
    <property type="match status" value="1"/>
</dbReference>
<reference evidence="6 7" key="1">
    <citation type="submission" date="2019-08" db="EMBL/GenBank/DDBJ databases">
        <title>Genome of Phaeodactylibacter luteus.</title>
        <authorList>
            <person name="Bowman J.P."/>
        </authorList>
    </citation>
    <scope>NUCLEOTIDE SEQUENCE [LARGE SCALE GENOMIC DNA]</scope>
    <source>
        <strain evidence="6 7">KCTC 42180</strain>
    </source>
</reference>
<evidence type="ECO:0000256" key="1">
    <source>
        <dbReference type="ARBA" id="ARBA00022729"/>
    </source>
</evidence>
<dbReference type="Proteomes" id="UP000321580">
    <property type="component" value="Unassembled WGS sequence"/>
</dbReference>
<dbReference type="GO" id="GO:0016020">
    <property type="term" value="C:membrane"/>
    <property type="evidence" value="ECO:0007669"/>
    <property type="project" value="InterPro"/>
</dbReference>
<dbReference type="InterPro" id="IPR049804">
    <property type="entry name" value="Choice_anch_L"/>
</dbReference>
<feature type="signal peptide" evidence="4">
    <location>
        <begin position="1"/>
        <end position="19"/>
    </location>
</feature>
<organism evidence="6 7">
    <name type="scientific">Phaeodactylibacter luteus</name>
    <dbReference type="NCBI Taxonomy" id="1564516"/>
    <lineage>
        <taxon>Bacteria</taxon>
        <taxon>Pseudomonadati</taxon>
        <taxon>Bacteroidota</taxon>
        <taxon>Saprospiria</taxon>
        <taxon>Saprospirales</taxon>
        <taxon>Haliscomenobacteraceae</taxon>
        <taxon>Phaeodactylibacter</taxon>
    </lineage>
</organism>
<name>A0A5C6RK14_9BACT</name>
<dbReference type="InterPro" id="IPR035914">
    <property type="entry name" value="Sperma_CUB_dom_sf"/>
</dbReference>
<evidence type="ECO:0000256" key="3">
    <source>
        <dbReference type="ARBA" id="ARBA00022837"/>
    </source>
</evidence>
<dbReference type="Pfam" id="PF03160">
    <property type="entry name" value="Calx-beta"/>
    <property type="match status" value="1"/>
</dbReference>
<dbReference type="RefSeq" id="WP_147167917.1">
    <property type="nucleotide sequence ID" value="NZ_VOOR01000025.1"/>
</dbReference>
<dbReference type="EMBL" id="VOOR01000025">
    <property type="protein sequence ID" value="TXB62701.1"/>
    <property type="molecule type" value="Genomic_DNA"/>
</dbReference>
<evidence type="ECO:0000259" key="5">
    <source>
        <dbReference type="Pfam" id="PF03160"/>
    </source>
</evidence>
<dbReference type="InterPro" id="IPR003644">
    <property type="entry name" value="Calx_beta"/>
</dbReference>
<comment type="caution">
    <text evidence="6">The sequence shown here is derived from an EMBL/GenBank/DDBJ whole genome shotgun (WGS) entry which is preliminary data.</text>
</comment>
<keyword evidence="1 4" id="KW-0732">Signal</keyword>
<keyword evidence="3" id="KW-0106">Calcium</keyword>
<sequence>MMKKYAFLAFFVLPFALLAQPVNDDCAGVIDLGVAPACPDTTFFTNVGATPSDIGFGNIPDCFNGGIVGNDVWFAFTTSDTIFDYTITVTGLADGMGAAGMTNPQVAIYRGLCAFDNLAELDCESAEEGSDFVELDIMGLTPNVTYYLRISDYSATATPNWGTFQVCVDEMEPASNIDEGGSTACTGILFDSGGPDGDYGNNENFEFNICPDQPNECIIFTLDYYNIEQGGFIPTDVLTFYDGPSADQGVFIADIGGSDFVTDEGGGAVCYEVRASSGCLTVVFTSDAQTSFEGFQGSWQCSQECDPYTPVVINDNATEEDIVEFVSTPSVTATITDINCPDVSYGTFEAGDNTDLGLERGLLLTTGTTSWAIGPNNDGGGGNFNSNNQAPGDDDLDYLSGVFGDATLSENACVVELDVFVTTDELSFEYVFGSEEYPEFVGDGFNDIFAFLVSGPGIVGDPNMNNQQNIAVLPNGIQTPVQINSVNNLENWEFYRNNTDGLSLQYDGLTSDFLGVKKSLTASTPVQPCNTYHLKLAIADRGDSSYDSGVFVSELKGGTPNLGVQFSSGIDYLVENCTDQEDFVVISLNQPVEDSTTFKVTISGTADNGEDYILDIPDEVLFEPGQSEISFPLTTLTDMEMEETETLIIVLSNDFGCGEVVYTTLVVEIRDEISVNIDIPQDTALVCADSSLVLSVNGASSYFWSPVSVFDEPTGASPSASPQMSQWVYVEGIVGPCVANDSIFLQLVDPNIAATPVDTVFICQGDQVQLSSTNNVGDQNLQWAPAIGLNDPNAPNPIATPEVSTDYIVSVDVAGCVVQDTVNIDVSPFDFPDVAADTIICQNYSVQLASFIDPQLTTTTFEWTPATGLDDASIAHATATPDVTTTYQLFAESGNGACSQIGEVTVTVVPADIDIVAPARDSVEICLGDVVNLQADILNGAATDITWSPNNGTLSDTTGLTVSASPEVSGWYFGSFNAGDCQVFDSIYIRVDSIPDSEIIADPAKDKYCAGEIVTLRSNTYEPSFFPDLSAEWQAGPGQETPDSLWNLVLTVIDTFEYVRITTNRGCTDTASILLLVQEPPVASITPADTLVCVGQAVSFQLEITGEYESFEWTGSNLSCNDCFAPTASPASGRYEVLIEQEGCDFNAIANVNVIPDPVLQLNTISIICLGESVELNTASDGNSTYTWTASDPAYTSTDPQPVVTPAETTTYYVIADNGSCTPVQDSITINVIGEVMLDLFPDEFDLCFGESTNLNVEVFGGSPEDEFFWSGSDGTTYEGAPVTVSPTDTTTYTLTYVSGGGCTTITDSLQIAVEPVFQLDGIDISQDSIGATFFEGDEVVLTAIYESDFNPEELTFTWMAVTADSNLVIGSGLGLEQISYQLLEAGTQTFMLQVTTPEGCVYIVQLEIDVDEINVNVPNAFTPNGDMQNDFFNFLAEANADQIQVLEFKVYNRWGQLVYDNDTPETGWDGQFNDKPQPSEVYYYRIRVARPNGFELDPFQGDVTLAR</sequence>
<evidence type="ECO:0000313" key="7">
    <source>
        <dbReference type="Proteomes" id="UP000321580"/>
    </source>
</evidence>
<dbReference type="OrthoDB" id="602611at2"/>
<accession>A0A5C6RK14</accession>
<dbReference type="NCBIfam" id="TIGR04131">
    <property type="entry name" value="Bac_Flav_CTERM"/>
    <property type="match status" value="1"/>
</dbReference>